<accession>A0AAJ5WS52</accession>
<reference evidence="1" key="1">
    <citation type="submission" date="2023-03" db="EMBL/GenBank/DDBJ databases">
        <title>Andean soil-derived lignocellulolytic bacterial consortium as a source of novel taxa and putative plastic-active enzymes.</title>
        <authorList>
            <person name="Diaz-Garcia L."/>
            <person name="Chuvochina M."/>
            <person name="Feuerriegel G."/>
            <person name="Bunk B."/>
            <person name="Sproer C."/>
            <person name="Streit W.R."/>
            <person name="Rodriguez L.M."/>
            <person name="Overmann J."/>
            <person name="Jimenez D.J."/>
        </authorList>
    </citation>
    <scope>NUCLEOTIDE SEQUENCE</scope>
    <source>
        <strain evidence="1">MAG 7</strain>
    </source>
</reference>
<organism evidence="1 2">
    <name type="scientific">Candidatus Pseudobacter hemicellulosilyticus</name>
    <dbReference type="NCBI Taxonomy" id="3121375"/>
    <lineage>
        <taxon>Bacteria</taxon>
        <taxon>Pseudomonadati</taxon>
        <taxon>Bacteroidota</taxon>
        <taxon>Chitinophagia</taxon>
        <taxon>Chitinophagales</taxon>
        <taxon>Chitinophagaceae</taxon>
        <taxon>Pseudobacter</taxon>
    </lineage>
</organism>
<dbReference type="AlphaFoldDB" id="A0AAJ5WS52"/>
<dbReference type="EMBL" id="CP119311">
    <property type="protein sequence ID" value="WEK33495.1"/>
    <property type="molecule type" value="Genomic_DNA"/>
</dbReference>
<name>A0AAJ5WS52_9BACT</name>
<gene>
    <name evidence="1" type="ORF">P0Y53_13470</name>
</gene>
<proteinExistence type="predicted"/>
<evidence type="ECO:0000313" key="2">
    <source>
        <dbReference type="Proteomes" id="UP001220610"/>
    </source>
</evidence>
<dbReference type="Proteomes" id="UP001220610">
    <property type="component" value="Chromosome"/>
</dbReference>
<evidence type="ECO:0000313" key="1">
    <source>
        <dbReference type="EMBL" id="WEK33495.1"/>
    </source>
</evidence>
<sequence length="112" mass="12279">MFTRKNDQLPYLRSMQSCLSRVVTNGYATAFQTVGKGISAGDNDHVYQPDEVKTISVFRFQGEQQVPGHSATLYIIETMDGTKGTLVAKNGQQASAQLNSFMETALARTKGK</sequence>
<protein>
    <submittedName>
        <fullName evidence="1">Uncharacterized protein</fullName>
    </submittedName>
</protein>